<dbReference type="AlphaFoldDB" id="A0A7V2F4F5"/>
<reference evidence="1" key="1">
    <citation type="journal article" date="2020" name="mSystems">
        <title>Genome- and Community-Level Interaction Insights into Carbon Utilization and Element Cycling Functions of Hydrothermarchaeota in Hydrothermal Sediment.</title>
        <authorList>
            <person name="Zhou Z."/>
            <person name="Liu Y."/>
            <person name="Xu W."/>
            <person name="Pan J."/>
            <person name="Luo Z.H."/>
            <person name="Li M."/>
        </authorList>
    </citation>
    <scope>NUCLEOTIDE SEQUENCE [LARGE SCALE GENOMIC DNA]</scope>
    <source>
        <strain evidence="1">SpSt-1233</strain>
    </source>
</reference>
<comment type="caution">
    <text evidence="1">The sequence shown here is derived from an EMBL/GenBank/DDBJ whole genome shotgun (WGS) entry which is preliminary data.</text>
</comment>
<gene>
    <name evidence="1" type="ORF">ENO08_07940</name>
</gene>
<dbReference type="Proteomes" id="UP000886069">
    <property type="component" value="Unassembled WGS sequence"/>
</dbReference>
<organism evidence="1">
    <name type="scientific">Eiseniibacteriota bacterium</name>
    <dbReference type="NCBI Taxonomy" id="2212470"/>
    <lineage>
        <taxon>Bacteria</taxon>
        <taxon>Candidatus Eiseniibacteriota</taxon>
    </lineage>
</organism>
<dbReference type="EMBL" id="DSEC01000571">
    <property type="protein sequence ID" value="HER44374.1"/>
    <property type="molecule type" value="Genomic_DNA"/>
</dbReference>
<dbReference type="Pfam" id="PF14305">
    <property type="entry name" value="ATPgrasp_TupA"/>
    <property type="match status" value="1"/>
</dbReference>
<sequence length="281" mass="33166">MRSILKKLSLLLSDYQVAYLMFVAKLGYLPRFENPRSLNEKINYIKLFNRNPVRALIADRLKVRDYVAERVNGCRFPEIQWRGGRLDRAAWDALPELFAIKANHGSKMTRIVNKGTDGFDEVRRETDSWLRRDYSRYGREWIYDDLERYLIAEEMLGRAGSPPLDFKFFVMNGRVGFVQVDVGRFRDHRRNLYTRDFIRIDAEYEHPSTDDVPKPDEFERAIEIAERLAADLDFIRVDLYLLGGEIYFGELTNTPENGFGRMRPRSFDFEMGRLLPGRIER</sequence>
<evidence type="ECO:0008006" key="2">
    <source>
        <dbReference type="Google" id="ProtNLM"/>
    </source>
</evidence>
<name>A0A7V2F4F5_UNCEI</name>
<proteinExistence type="predicted"/>
<accession>A0A7V2F4F5</accession>
<protein>
    <recommendedName>
        <fullName evidence="2">Glycosyl transferase</fullName>
    </recommendedName>
</protein>
<evidence type="ECO:0000313" key="1">
    <source>
        <dbReference type="EMBL" id="HER44374.1"/>
    </source>
</evidence>
<dbReference type="InterPro" id="IPR029465">
    <property type="entry name" value="ATPgrasp_TupA"/>
</dbReference>